<gene>
    <name evidence="4" type="ORF">BKG82_09825</name>
</gene>
<dbReference type="GO" id="GO:0016747">
    <property type="term" value="F:acyltransferase activity, transferring groups other than amino-acyl groups"/>
    <property type="evidence" value="ECO:0007669"/>
    <property type="project" value="InterPro"/>
</dbReference>
<evidence type="ECO:0000313" key="4">
    <source>
        <dbReference type="EMBL" id="OHU57932.1"/>
    </source>
</evidence>
<proteinExistence type="predicted"/>
<feature type="domain" description="N-acetyltransferase" evidence="3">
    <location>
        <begin position="198"/>
        <end position="352"/>
    </location>
</feature>
<keyword evidence="1 4" id="KW-0808">Transferase</keyword>
<evidence type="ECO:0000259" key="3">
    <source>
        <dbReference type="PROSITE" id="PS51186"/>
    </source>
</evidence>
<keyword evidence="2" id="KW-0012">Acyltransferase</keyword>
<dbReference type="PANTHER" id="PTHR43420:SF47">
    <property type="entry name" value="N-ACETYLTRANSFERASE DOMAIN-CONTAINING PROTEIN"/>
    <property type="match status" value="1"/>
</dbReference>
<protein>
    <submittedName>
        <fullName evidence="4">GNAT family N-acetyltransferase</fullName>
    </submittedName>
</protein>
<dbReference type="InterPro" id="IPR000182">
    <property type="entry name" value="GNAT_dom"/>
</dbReference>
<dbReference type="InterPro" id="IPR050680">
    <property type="entry name" value="YpeA/RimI_acetyltransf"/>
</dbReference>
<name>A0A1S1LKT8_MYCCH</name>
<dbReference type="Proteomes" id="UP000180043">
    <property type="component" value="Unassembled WGS sequence"/>
</dbReference>
<comment type="caution">
    <text evidence="4">The sequence shown here is derived from an EMBL/GenBank/DDBJ whole genome shotgun (WGS) entry which is preliminary data.</text>
</comment>
<evidence type="ECO:0000256" key="2">
    <source>
        <dbReference type="ARBA" id="ARBA00023315"/>
    </source>
</evidence>
<dbReference type="AlphaFoldDB" id="A0A1S1LKT8"/>
<feature type="domain" description="N-acetyltransferase" evidence="3">
    <location>
        <begin position="32"/>
        <end position="190"/>
    </location>
</feature>
<dbReference type="SUPFAM" id="SSF55729">
    <property type="entry name" value="Acyl-CoA N-acyltransferases (Nat)"/>
    <property type="match status" value="1"/>
</dbReference>
<organism evidence="4 5">
    <name type="scientific">Mycobacteroides chelonae</name>
    <name type="common">Mycobacterium chelonae</name>
    <dbReference type="NCBI Taxonomy" id="1774"/>
    <lineage>
        <taxon>Bacteria</taxon>
        <taxon>Bacillati</taxon>
        <taxon>Actinomycetota</taxon>
        <taxon>Actinomycetes</taxon>
        <taxon>Mycobacteriales</taxon>
        <taxon>Mycobacteriaceae</taxon>
        <taxon>Mycobacteroides</taxon>
    </lineage>
</organism>
<dbReference type="EMBL" id="MLIQ01000013">
    <property type="protein sequence ID" value="OHU57932.1"/>
    <property type="molecule type" value="Genomic_DNA"/>
</dbReference>
<dbReference type="PROSITE" id="PS51186">
    <property type="entry name" value="GNAT"/>
    <property type="match status" value="2"/>
</dbReference>
<dbReference type="CDD" id="cd04301">
    <property type="entry name" value="NAT_SF"/>
    <property type="match status" value="1"/>
</dbReference>
<reference evidence="4 5" key="1">
    <citation type="submission" date="2016-10" db="EMBL/GenBank/DDBJ databases">
        <title>Evaluation of Human, Veterinary and Environmental Mycobacterium chelonae Isolates by Core Genome Phylogenomic Analysis, Targeted Gene Comparison, and Anti-microbial Susceptibility Patterns: A Tale of Mistaken Identities.</title>
        <authorList>
            <person name="Fogelson S.B."/>
            <person name="Camus A.C."/>
            <person name="Lorenz W."/>
            <person name="Vasireddy R."/>
            <person name="Vasireddy S."/>
            <person name="Smith T."/>
            <person name="Brown-Elliott B.A."/>
            <person name="Wallace R.J.Jr."/>
            <person name="Hasan N.A."/>
            <person name="Reischl U."/>
            <person name="Sanchez S."/>
        </authorList>
    </citation>
    <scope>NUCLEOTIDE SEQUENCE [LARGE SCALE GENOMIC DNA]</scope>
    <source>
        <strain evidence="4 5">15515</strain>
    </source>
</reference>
<sequence length="352" mass="39274">MTSKELHASPIPLSERVSAPAVVEMPSAADDLTWRAATEDDIPLLFDLWRASGAIDHPTSLVMMDELVEEFDDDDFDPALDSVLAVDQSGRAVAFGSATVKSSNETVVWVTLDGTVHPDRRGEGIGASLLRWQEQRGLQHLVESDECLPGWLAGVAEEHAVWTIDLFHRNGYESVRWWHELERDLSQPIPDVTLPEGVRIETYGPEWSEATRDAHNEAFRDHWGSQPIARVDWESDHRLKAFRADLSFVVVARDAAGQDTVAAYLLSDVNEEEWEANGYSFGFIDLVGVRRDWRGRKLAQAVLTYAMRTYKNEGLERAVLDVDADSPTGAVGLYEGLGFSEVNRSISLVKQL</sequence>
<dbReference type="Gene3D" id="3.40.630.30">
    <property type="match status" value="1"/>
</dbReference>
<dbReference type="PANTHER" id="PTHR43420">
    <property type="entry name" value="ACETYLTRANSFERASE"/>
    <property type="match status" value="1"/>
</dbReference>
<evidence type="ECO:0000256" key="1">
    <source>
        <dbReference type="ARBA" id="ARBA00022679"/>
    </source>
</evidence>
<dbReference type="InterPro" id="IPR016181">
    <property type="entry name" value="Acyl_CoA_acyltransferase"/>
</dbReference>
<accession>A0A1S1LKT8</accession>
<dbReference type="Pfam" id="PF00583">
    <property type="entry name" value="Acetyltransf_1"/>
    <property type="match status" value="1"/>
</dbReference>
<evidence type="ECO:0000313" key="5">
    <source>
        <dbReference type="Proteomes" id="UP000180043"/>
    </source>
</evidence>